<sequence>MAESRDLTDHERSVLEFLLQGDWDGADALRHQLATATHAGGAKATASFDVAVALDAPRAPQALSLQGKGDVYVRVENGTLVGLGCTAAKLPPLAELFAA</sequence>
<dbReference type="EMBL" id="SISG01000001">
    <property type="protein sequence ID" value="TBN56871.1"/>
    <property type="molecule type" value="Genomic_DNA"/>
</dbReference>
<dbReference type="Proteomes" id="UP000294194">
    <property type="component" value="Unassembled WGS sequence"/>
</dbReference>
<reference evidence="2" key="1">
    <citation type="submission" date="2019-02" db="EMBL/GenBank/DDBJ databases">
        <title>Glaciihabitans arcticus sp. nov., a psychrotolerant bacterium isolated from polar soil.</title>
        <authorList>
            <person name="Dahal R.H."/>
        </authorList>
    </citation>
    <scope>NUCLEOTIDE SEQUENCE [LARGE SCALE GENOMIC DNA]</scope>
    <source>
        <strain evidence="2">RP-3-7</strain>
    </source>
</reference>
<comment type="caution">
    <text evidence="1">The sequence shown here is derived from an EMBL/GenBank/DDBJ whole genome shotgun (WGS) entry which is preliminary data.</text>
</comment>
<dbReference type="RefSeq" id="WP_130980981.1">
    <property type="nucleotide sequence ID" value="NZ_SISG01000001.1"/>
</dbReference>
<dbReference type="AlphaFoldDB" id="A0A4Q9GQB2"/>
<evidence type="ECO:0000313" key="2">
    <source>
        <dbReference type="Proteomes" id="UP000294194"/>
    </source>
</evidence>
<gene>
    <name evidence="1" type="ORF">EYE40_05340</name>
</gene>
<proteinExistence type="predicted"/>
<organism evidence="1 2">
    <name type="scientific">Glaciihabitans arcticus</name>
    <dbReference type="NCBI Taxonomy" id="2668039"/>
    <lineage>
        <taxon>Bacteria</taxon>
        <taxon>Bacillati</taxon>
        <taxon>Actinomycetota</taxon>
        <taxon>Actinomycetes</taxon>
        <taxon>Micrococcales</taxon>
        <taxon>Microbacteriaceae</taxon>
        <taxon>Glaciihabitans</taxon>
    </lineage>
</organism>
<accession>A0A4Q9GQB2</accession>
<keyword evidence="2" id="KW-1185">Reference proteome</keyword>
<protein>
    <submittedName>
        <fullName evidence="1">Uncharacterized protein</fullName>
    </submittedName>
</protein>
<evidence type="ECO:0000313" key="1">
    <source>
        <dbReference type="EMBL" id="TBN56871.1"/>
    </source>
</evidence>
<name>A0A4Q9GQB2_9MICO</name>